<gene>
    <name evidence="8" type="ORF">MNBD_GAMMA24-1953</name>
</gene>
<evidence type="ECO:0000256" key="3">
    <source>
        <dbReference type="ARBA" id="ARBA00022692"/>
    </source>
</evidence>
<dbReference type="PANTHER" id="PTHR42911:SF1">
    <property type="entry name" value="MODULATOR OF FTSH PROTEASE HFLC"/>
    <property type="match status" value="1"/>
</dbReference>
<keyword evidence="4 6" id="KW-1133">Transmembrane helix</keyword>
<dbReference type="InterPro" id="IPR001107">
    <property type="entry name" value="Band_7"/>
</dbReference>
<keyword evidence="5 6" id="KW-0472">Membrane</keyword>
<dbReference type="NCBIfam" id="TIGR01932">
    <property type="entry name" value="hflC"/>
    <property type="match status" value="1"/>
</dbReference>
<comment type="similarity">
    <text evidence="2">Belongs to the band 7/mec-2 family. HflC subfamily.</text>
</comment>
<feature type="transmembrane region" description="Helical" evidence="6">
    <location>
        <begin position="6"/>
        <end position="26"/>
    </location>
</feature>
<dbReference type="Pfam" id="PF01145">
    <property type="entry name" value="Band_7"/>
    <property type="match status" value="1"/>
</dbReference>
<evidence type="ECO:0000256" key="1">
    <source>
        <dbReference type="ARBA" id="ARBA00004370"/>
    </source>
</evidence>
<sequence>MNSSRIGFLIAAAVVVVLFLSSVFTVNERELAIKFRLGEIIKADYKPGLHFQTPFINNVRKFDKRILTLDARPANYLTKEKKNVNVDFFVKWRINDVSKYYTAMSGNERKAMERLYTTINEGLRGEFSNRSIQEVISGERAAIMNNVTKQANRQLGSFGIKVVDVRVKRIDFTATISESVYRRMEAERTRVAKDLRSRGAEAAEKIRAGADRQRTVILANAYKEAQDLRGSGDAKASEIYAKAYSKDQEFFSFYRSLNAYRSSMGRDGDVMVLEPDSEFFKYFKNARSNKR</sequence>
<dbReference type="InterPro" id="IPR001972">
    <property type="entry name" value="Stomatin_HflK_fam"/>
</dbReference>
<evidence type="ECO:0000313" key="8">
    <source>
        <dbReference type="EMBL" id="VAX13193.1"/>
    </source>
</evidence>
<feature type="domain" description="Band 7" evidence="7">
    <location>
        <begin position="21"/>
        <end position="184"/>
    </location>
</feature>
<name>A0A3B1BLY0_9ZZZZ</name>
<dbReference type="EMBL" id="UOFZ01000104">
    <property type="protein sequence ID" value="VAX13193.1"/>
    <property type="molecule type" value="Genomic_DNA"/>
</dbReference>
<protein>
    <submittedName>
        <fullName evidence="8">HflC protein</fullName>
    </submittedName>
</protein>
<dbReference type="GO" id="GO:0016020">
    <property type="term" value="C:membrane"/>
    <property type="evidence" value="ECO:0007669"/>
    <property type="project" value="UniProtKB-SubCell"/>
</dbReference>
<dbReference type="Gene3D" id="3.30.479.30">
    <property type="entry name" value="Band 7 domain"/>
    <property type="match status" value="1"/>
</dbReference>
<dbReference type="SUPFAM" id="SSF117892">
    <property type="entry name" value="Band 7/SPFH domain"/>
    <property type="match status" value="1"/>
</dbReference>
<proteinExistence type="inferred from homology"/>
<evidence type="ECO:0000259" key="7">
    <source>
        <dbReference type="SMART" id="SM00244"/>
    </source>
</evidence>
<dbReference type="PRINTS" id="PR00721">
    <property type="entry name" value="STOMATIN"/>
</dbReference>
<dbReference type="PIRSF" id="PIRSF005651">
    <property type="entry name" value="HflC"/>
    <property type="match status" value="1"/>
</dbReference>
<comment type="subcellular location">
    <subcellularLocation>
        <location evidence="1">Membrane</location>
    </subcellularLocation>
</comment>
<dbReference type="SMART" id="SM00244">
    <property type="entry name" value="PHB"/>
    <property type="match status" value="1"/>
</dbReference>
<dbReference type="InterPro" id="IPR036013">
    <property type="entry name" value="Band_7/SPFH_dom_sf"/>
</dbReference>
<keyword evidence="3 6" id="KW-0812">Transmembrane</keyword>
<evidence type="ECO:0000256" key="6">
    <source>
        <dbReference type="SAM" id="Phobius"/>
    </source>
</evidence>
<dbReference type="AlphaFoldDB" id="A0A3B1BLY0"/>
<reference evidence="8" key="1">
    <citation type="submission" date="2018-06" db="EMBL/GenBank/DDBJ databases">
        <authorList>
            <person name="Zhirakovskaya E."/>
        </authorList>
    </citation>
    <scope>NUCLEOTIDE SEQUENCE</scope>
</reference>
<evidence type="ECO:0000256" key="2">
    <source>
        <dbReference type="ARBA" id="ARBA00007862"/>
    </source>
</evidence>
<organism evidence="8">
    <name type="scientific">hydrothermal vent metagenome</name>
    <dbReference type="NCBI Taxonomy" id="652676"/>
    <lineage>
        <taxon>unclassified sequences</taxon>
        <taxon>metagenomes</taxon>
        <taxon>ecological metagenomes</taxon>
    </lineage>
</organism>
<evidence type="ECO:0000256" key="5">
    <source>
        <dbReference type="ARBA" id="ARBA00023136"/>
    </source>
</evidence>
<dbReference type="CDD" id="cd03405">
    <property type="entry name" value="SPFH_HflC"/>
    <property type="match status" value="1"/>
</dbReference>
<evidence type="ECO:0000256" key="4">
    <source>
        <dbReference type="ARBA" id="ARBA00022989"/>
    </source>
</evidence>
<dbReference type="InterPro" id="IPR010200">
    <property type="entry name" value="HflC"/>
</dbReference>
<accession>A0A3B1BLY0</accession>
<dbReference type="PANTHER" id="PTHR42911">
    <property type="entry name" value="MODULATOR OF FTSH PROTEASE HFLC"/>
    <property type="match status" value="1"/>
</dbReference>